<sequence>MKYPKCSIKTEIIGDSQAKYLYQHFNAYSSEAPAFITYSGGRFSDVMQLLEYVPETVSTLILHIGTNDLAKDGAQASLEHLHELLSYIRSTRPGIGPIYISLVLPRSANRRRRFSNHQFVWWFNKQVTKFNIEVSRLCRSDSGTFYIHHAFSEMPARRVLAADGVHPSFEGVALLALHYQQVIMKNTKQEPAGWSDTPPTIRIPDAADTGSHASPDKVYCDTLSTSTMPRTPQSSDVNLRQRKSSLRDDHTPQRCNPTSPRQYGTRPENQDAAPHLRPSAPVQSSVEHPHPPPTADGYPTLAESMTPQPPLRQRSATRLYNLRRAAAPSPRPKED</sequence>
<gene>
    <name evidence="1" type="ORF">HPB47_020217</name>
</gene>
<reference evidence="1 2" key="1">
    <citation type="journal article" date="2020" name="Cell">
        <title>Large-Scale Comparative Analyses of Tick Genomes Elucidate Their Genetic Diversity and Vector Capacities.</title>
        <authorList>
            <consortium name="Tick Genome and Microbiome Consortium (TIGMIC)"/>
            <person name="Jia N."/>
            <person name="Wang J."/>
            <person name="Shi W."/>
            <person name="Du L."/>
            <person name="Sun Y."/>
            <person name="Zhan W."/>
            <person name="Jiang J.F."/>
            <person name="Wang Q."/>
            <person name="Zhang B."/>
            <person name="Ji P."/>
            <person name="Bell-Sakyi L."/>
            <person name="Cui X.M."/>
            <person name="Yuan T.T."/>
            <person name="Jiang B.G."/>
            <person name="Yang W.F."/>
            <person name="Lam T.T."/>
            <person name="Chang Q.C."/>
            <person name="Ding S.J."/>
            <person name="Wang X.J."/>
            <person name="Zhu J.G."/>
            <person name="Ruan X.D."/>
            <person name="Zhao L."/>
            <person name="Wei J.T."/>
            <person name="Ye R.Z."/>
            <person name="Que T.C."/>
            <person name="Du C.H."/>
            <person name="Zhou Y.H."/>
            <person name="Cheng J.X."/>
            <person name="Dai P.F."/>
            <person name="Guo W.B."/>
            <person name="Han X.H."/>
            <person name="Huang E.J."/>
            <person name="Li L.F."/>
            <person name="Wei W."/>
            <person name="Gao Y.C."/>
            <person name="Liu J.Z."/>
            <person name="Shao H.Z."/>
            <person name="Wang X."/>
            <person name="Wang C.C."/>
            <person name="Yang T.C."/>
            <person name="Huo Q.B."/>
            <person name="Li W."/>
            <person name="Chen H.Y."/>
            <person name="Chen S.E."/>
            <person name="Zhou L.G."/>
            <person name="Ni X.B."/>
            <person name="Tian J.H."/>
            <person name="Sheng Y."/>
            <person name="Liu T."/>
            <person name="Pan Y.S."/>
            <person name="Xia L.Y."/>
            <person name="Li J."/>
            <person name="Zhao F."/>
            <person name="Cao W.C."/>
        </authorList>
    </citation>
    <scope>NUCLEOTIDE SEQUENCE [LARGE SCALE GENOMIC DNA]</scope>
    <source>
        <strain evidence="1">Iper-2018</strain>
    </source>
</reference>
<keyword evidence="2" id="KW-1185">Reference proteome</keyword>
<evidence type="ECO:0000313" key="1">
    <source>
        <dbReference type="EMBL" id="KAG0433111.1"/>
    </source>
</evidence>
<accession>A0AC60QGY7</accession>
<proteinExistence type="predicted"/>
<name>A0AC60QGY7_IXOPE</name>
<dbReference type="Proteomes" id="UP000805193">
    <property type="component" value="Unassembled WGS sequence"/>
</dbReference>
<organism evidence="1 2">
    <name type="scientific">Ixodes persulcatus</name>
    <name type="common">Taiga tick</name>
    <dbReference type="NCBI Taxonomy" id="34615"/>
    <lineage>
        <taxon>Eukaryota</taxon>
        <taxon>Metazoa</taxon>
        <taxon>Ecdysozoa</taxon>
        <taxon>Arthropoda</taxon>
        <taxon>Chelicerata</taxon>
        <taxon>Arachnida</taxon>
        <taxon>Acari</taxon>
        <taxon>Parasitiformes</taxon>
        <taxon>Ixodida</taxon>
        <taxon>Ixodoidea</taxon>
        <taxon>Ixodidae</taxon>
        <taxon>Ixodinae</taxon>
        <taxon>Ixodes</taxon>
    </lineage>
</organism>
<dbReference type="EMBL" id="JABSTQ010009084">
    <property type="protein sequence ID" value="KAG0433111.1"/>
    <property type="molecule type" value="Genomic_DNA"/>
</dbReference>
<protein>
    <submittedName>
        <fullName evidence="1">Uncharacterized protein</fullName>
    </submittedName>
</protein>
<evidence type="ECO:0000313" key="2">
    <source>
        <dbReference type="Proteomes" id="UP000805193"/>
    </source>
</evidence>
<comment type="caution">
    <text evidence="1">The sequence shown here is derived from an EMBL/GenBank/DDBJ whole genome shotgun (WGS) entry which is preliminary data.</text>
</comment>